<keyword evidence="2" id="KW-1185">Reference proteome</keyword>
<organism evidence="1 2">
    <name type="scientific">Halovibrio variabilis</name>
    <dbReference type="NCBI Taxonomy" id="31910"/>
    <lineage>
        <taxon>Bacteria</taxon>
        <taxon>Pseudomonadati</taxon>
        <taxon>Pseudomonadota</taxon>
        <taxon>Gammaproteobacteria</taxon>
        <taxon>Oceanospirillales</taxon>
        <taxon>Halomonadaceae</taxon>
        <taxon>Halovibrio</taxon>
    </lineage>
</organism>
<gene>
    <name evidence="1" type="ORF">HVA01_05390</name>
</gene>
<dbReference type="AlphaFoldDB" id="A0A511UN39"/>
<proteinExistence type="predicted"/>
<evidence type="ECO:0008006" key="3">
    <source>
        <dbReference type="Google" id="ProtNLM"/>
    </source>
</evidence>
<accession>A0A511UN39</accession>
<comment type="caution">
    <text evidence="1">The sequence shown here is derived from an EMBL/GenBank/DDBJ whole genome shotgun (WGS) entry which is preliminary data.</text>
</comment>
<sequence>MVEVVIIESRSASDIFDGRSEGESLQHVLKLENVRAKLFNVCNRKQLQKALDYAAKDSVTYVHFSGHGSDDGFTLTSYDFGDEDDGFVSWQDFDDMAWPKLKGKCLCFSSCNIGKGVEAVFDFHKSFCNAIVAPTREITWGEGLVAFSAFYYRALEEDTSTKRDVSVMNHIVGAGTFKLIAANHRNATFAIG</sequence>
<reference evidence="1 2" key="1">
    <citation type="submission" date="2019-07" db="EMBL/GenBank/DDBJ databases">
        <title>Whole genome shotgun sequence of Halomonas variabilis NBRC 102410.</title>
        <authorList>
            <person name="Hosoyama A."/>
            <person name="Uohara A."/>
            <person name="Ohji S."/>
            <person name="Ichikawa N."/>
        </authorList>
    </citation>
    <scope>NUCLEOTIDE SEQUENCE [LARGE SCALE GENOMIC DNA]</scope>
    <source>
        <strain evidence="1 2">NBRC 102410</strain>
    </source>
</reference>
<dbReference type="Proteomes" id="UP000321303">
    <property type="component" value="Unassembled WGS sequence"/>
</dbReference>
<dbReference type="RefSeq" id="WP_218031527.1">
    <property type="nucleotide sequence ID" value="NZ_BJXV01000002.1"/>
</dbReference>
<name>A0A511UN39_9GAMM</name>
<evidence type="ECO:0000313" key="1">
    <source>
        <dbReference type="EMBL" id="GEN26893.1"/>
    </source>
</evidence>
<protein>
    <recommendedName>
        <fullName evidence="3">CHAT domain-containing protein</fullName>
    </recommendedName>
</protein>
<dbReference type="EMBL" id="BJXV01000002">
    <property type="protein sequence ID" value="GEN26893.1"/>
    <property type="molecule type" value="Genomic_DNA"/>
</dbReference>
<evidence type="ECO:0000313" key="2">
    <source>
        <dbReference type="Proteomes" id="UP000321303"/>
    </source>
</evidence>